<accession>A0ABP8KIG4</accession>
<proteinExistence type="predicted"/>
<sequence length="198" mass="22494">MWAVGLSGALLLSVFSFVEYFVPSQNFNKAHYAATLTWMAGSARSQYFPEGGVSEIARRYWHKIIEADIYQVPDVAKQIQRKFLQNKDKATEGIDGWQIQQLPDQSIILSNPDVVTTSYWGANGNYIVTWNLRTASWDWLVASPERNSVSQLLKKGNWLKPGVKLWLNAGWLDEINSNECFLVTVHNDSVNVSRIQIV</sequence>
<organism evidence="1 2">
    <name type="scientific">Nibrella viscosa</name>
    <dbReference type="NCBI Taxonomy" id="1084524"/>
    <lineage>
        <taxon>Bacteria</taxon>
        <taxon>Pseudomonadati</taxon>
        <taxon>Bacteroidota</taxon>
        <taxon>Cytophagia</taxon>
        <taxon>Cytophagales</taxon>
        <taxon>Spirosomataceae</taxon>
        <taxon>Nibrella</taxon>
    </lineage>
</organism>
<evidence type="ECO:0000313" key="1">
    <source>
        <dbReference type="EMBL" id="GAA4407376.1"/>
    </source>
</evidence>
<evidence type="ECO:0000313" key="2">
    <source>
        <dbReference type="Proteomes" id="UP001500936"/>
    </source>
</evidence>
<protein>
    <submittedName>
        <fullName evidence="1">Uncharacterized protein</fullName>
    </submittedName>
</protein>
<name>A0ABP8KIG4_9BACT</name>
<keyword evidence="2" id="KW-1185">Reference proteome</keyword>
<dbReference type="Proteomes" id="UP001500936">
    <property type="component" value="Unassembled WGS sequence"/>
</dbReference>
<reference evidence="2" key="1">
    <citation type="journal article" date="2019" name="Int. J. Syst. Evol. Microbiol.">
        <title>The Global Catalogue of Microorganisms (GCM) 10K type strain sequencing project: providing services to taxonomists for standard genome sequencing and annotation.</title>
        <authorList>
            <consortium name="The Broad Institute Genomics Platform"/>
            <consortium name="The Broad Institute Genome Sequencing Center for Infectious Disease"/>
            <person name="Wu L."/>
            <person name="Ma J."/>
        </authorList>
    </citation>
    <scope>NUCLEOTIDE SEQUENCE [LARGE SCALE GENOMIC DNA]</scope>
    <source>
        <strain evidence="2">JCM 17925</strain>
    </source>
</reference>
<dbReference type="EMBL" id="BAABHB010000005">
    <property type="protein sequence ID" value="GAA4407376.1"/>
    <property type="molecule type" value="Genomic_DNA"/>
</dbReference>
<gene>
    <name evidence="1" type="ORF">GCM10023187_27870</name>
</gene>
<comment type="caution">
    <text evidence="1">The sequence shown here is derived from an EMBL/GenBank/DDBJ whole genome shotgun (WGS) entry which is preliminary data.</text>
</comment>